<dbReference type="InterPro" id="IPR013096">
    <property type="entry name" value="Cupin_2"/>
</dbReference>
<dbReference type="InterPro" id="IPR011051">
    <property type="entry name" value="RmlC_Cupin_sf"/>
</dbReference>
<evidence type="ECO:0000313" key="2">
    <source>
        <dbReference type="EMBL" id="KJY73202.1"/>
    </source>
</evidence>
<organism evidence="2">
    <name type="scientific">Vibrio coralliilyticus</name>
    <dbReference type="NCBI Taxonomy" id="190893"/>
    <lineage>
        <taxon>Bacteria</taxon>
        <taxon>Pseudomonadati</taxon>
        <taxon>Pseudomonadota</taxon>
        <taxon>Gammaproteobacteria</taxon>
        <taxon>Vibrionales</taxon>
        <taxon>Vibrionaceae</taxon>
        <taxon>Vibrio</taxon>
    </lineage>
</organism>
<dbReference type="SUPFAM" id="SSF51182">
    <property type="entry name" value="RmlC-like cupins"/>
    <property type="match status" value="1"/>
</dbReference>
<gene>
    <name evidence="2" type="ORF">TW71_10515</name>
</gene>
<reference evidence="2" key="1">
    <citation type="journal article" date="2015" name="BMC Genomics">
        <title>Genome mining reveals unlocked bioactive potential of marine Gram-negative bacteria.</title>
        <authorList>
            <person name="Machado H."/>
            <person name="Sonnenschein E.C."/>
            <person name="Melchiorsen J."/>
            <person name="Gram L."/>
        </authorList>
    </citation>
    <scope>NUCLEOTIDE SEQUENCE</scope>
    <source>
        <strain evidence="2">S2052</strain>
    </source>
</reference>
<dbReference type="EMBL" id="JXXR01000011">
    <property type="protein sequence ID" value="KJY73202.1"/>
    <property type="molecule type" value="Genomic_DNA"/>
</dbReference>
<evidence type="ECO:0000259" key="1">
    <source>
        <dbReference type="Pfam" id="PF07883"/>
    </source>
</evidence>
<dbReference type="CDD" id="cd02236">
    <property type="entry name" value="cupin_CV2614-like"/>
    <property type="match status" value="1"/>
</dbReference>
<dbReference type="InterPro" id="IPR014710">
    <property type="entry name" value="RmlC-like_jellyroll"/>
</dbReference>
<protein>
    <submittedName>
        <fullName evidence="2">Cupin</fullName>
    </submittedName>
</protein>
<dbReference type="Gene3D" id="2.60.120.10">
    <property type="entry name" value="Jelly Rolls"/>
    <property type="match status" value="1"/>
</dbReference>
<dbReference type="Pfam" id="PF07883">
    <property type="entry name" value="Cupin_2"/>
    <property type="match status" value="1"/>
</dbReference>
<dbReference type="AlphaFoldDB" id="A0A837G6Y0"/>
<sequence length="152" mass="16253">MKKLLVAACLVATFSGQALASEEPSLSDKLVPKVEQLAKSTLSWEGTELPAYGKGTPEITVLKITIPAKAQLPLHEHPAINAGVLTKGQLTVITQDKVAGKKELKMKAGDSLIEVVNTCHYGRNEGDEPAEIIVFYAGTKDQVVTTPSKRCV</sequence>
<proteinExistence type="predicted"/>
<comment type="caution">
    <text evidence="2">The sequence shown here is derived from an EMBL/GenBank/DDBJ whole genome shotgun (WGS) entry which is preliminary data.</text>
</comment>
<name>A0A837G6Y0_9VIBR</name>
<feature type="domain" description="Cupin type-2" evidence="1">
    <location>
        <begin position="64"/>
        <end position="136"/>
    </location>
</feature>
<accession>A0A837G6Y0</accession>